<keyword evidence="3" id="KW-0862">Zinc</keyword>
<feature type="domain" description="RING-type" evidence="5">
    <location>
        <begin position="15"/>
        <end position="41"/>
    </location>
</feature>
<keyword evidence="2 4" id="KW-0863">Zinc-finger</keyword>
<dbReference type="InterPro" id="IPR017907">
    <property type="entry name" value="Znf_RING_CS"/>
</dbReference>
<organism evidence="6 7">
    <name type="scientific">Neogobius melanostomus</name>
    <name type="common">round goby</name>
    <dbReference type="NCBI Taxonomy" id="47308"/>
    <lineage>
        <taxon>Eukaryota</taxon>
        <taxon>Metazoa</taxon>
        <taxon>Chordata</taxon>
        <taxon>Craniata</taxon>
        <taxon>Vertebrata</taxon>
        <taxon>Euteleostomi</taxon>
        <taxon>Actinopterygii</taxon>
        <taxon>Neopterygii</taxon>
        <taxon>Teleostei</taxon>
        <taxon>Neoteleostei</taxon>
        <taxon>Acanthomorphata</taxon>
        <taxon>Gobiaria</taxon>
        <taxon>Gobiiformes</taxon>
        <taxon>Gobioidei</taxon>
        <taxon>Gobiidae</taxon>
        <taxon>Benthophilinae</taxon>
        <taxon>Neogobiini</taxon>
        <taxon>Neogobius</taxon>
    </lineage>
</organism>
<accession>A0A8C6UVT2</accession>
<proteinExistence type="predicted"/>
<evidence type="ECO:0000256" key="1">
    <source>
        <dbReference type="ARBA" id="ARBA00022723"/>
    </source>
</evidence>
<dbReference type="Pfam" id="PF00097">
    <property type="entry name" value="zf-C3HC4"/>
    <property type="match status" value="1"/>
</dbReference>
<dbReference type="InterPro" id="IPR018957">
    <property type="entry name" value="Znf_C3HC4_RING-type"/>
</dbReference>
<keyword evidence="7" id="KW-1185">Reference proteome</keyword>
<dbReference type="GO" id="GO:0008270">
    <property type="term" value="F:zinc ion binding"/>
    <property type="evidence" value="ECO:0007669"/>
    <property type="project" value="UniProtKB-KW"/>
</dbReference>
<dbReference type="Ensembl" id="ENSNMLT00000045925.1">
    <property type="protein sequence ID" value="ENSNMLP00000041313.1"/>
    <property type="gene ID" value="ENSNMLG00000025298.1"/>
</dbReference>
<evidence type="ECO:0000313" key="6">
    <source>
        <dbReference type="Ensembl" id="ENSNMLP00000041313.1"/>
    </source>
</evidence>
<evidence type="ECO:0000256" key="3">
    <source>
        <dbReference type="ARBA" id="ARBA00022833"/>
    </source>
</evidence>
<protein>
    <recommendedName>
        <fullName evidence="5">RING-type domain-containing protein</fullName>
    </recommendedName>
</protein>
<reference evidence="6" key="2">
    <citation type="submission" date="2025-09" db="UniProtKB">
        <authorList>
            <consortium name="Ensembl"/>
        </authorList>
    </citation>
    <scope>IDENTIFICATION</scope>
</reference>
<dbReference type="Proteomes" id="UP000694523">
    <property type="component" value="Unplaced"/>
</dbReference>
<sequence>IIENEQKYWRPVSTPCGHNFCKRCISQTWDTNKSCFCPLCKEPDPIRPRKLSRKGLVTWIGYHLETTGSLGECSESTPGAAVATIVAYHH</sequence>
<evidence type="ECO:0000259" key="5">
    <source>
        <dbReference type="PROSITE" id="PS50089"/>
    </source>
</evidence>
<dbReference type="Gene3D" id="3.30.40.10">
    <property type="entry name" value="Zinc/RING finger domain, C3HC4 (zinc finger)"/>
    <property type="match status" value="1"/>
</dbReference>
<evidence type="ECO:0000256" key="4">
    <source>
        <dbReference type="PROSITE-ProRule" id="PRU00175"/>
    </source>
</evidence>
<reference evidence="6" key="1">
    <citation type="submission" date="2025-08" db="UniProtKB">
        <authorList>
            <consortium name="Ensembl"/>
        </authorList>
    </citation>
    <scope>IDENTIFICATION</scope>
</reference>
<dbReference type="AlphaFoldDB" id="A0A8C6UVT2"/>
<keyword evidence="1" id="KW-0479">Metal-binding</keyword>
<name>A0A8C6UVT2_9GOBI</name>
<dbReference type="InterPro" id="IPR001841">
    <property type="entry name" value="Znf_RING"/>
</dbReference>
<evidence type="ECO:0000313" key="7">
    <source>
        <dbReference type="Proteomes" id="UP000694523"/>
    </source>
</evidence>
<dbReference type="PROSITE" id="PS00518">
    <property type="entry name" value="ZF_RING_1"/>
    <property type="match status" value="1"/>
</dbReference>
<dbReference type="InterPro" id="IPR013083">
    <property type="entry name" value="Znf_RING/FYVE/PHD"/>
</dbReference>
<dbReference type="PROSITE" id="PS50089">
    <property type="entry name" value="ZF_RING_2"/>
    <property type="match status" value="1"/>
</dbReference>
<dbReference type="SUPFAM" id="SSF57850">
    <property type="entry name" value="RING/U-box"/>
    <property type="match status" value="1"/>
</dbReference>
<evidence type="ECO:0000256" key="2">
    <source>
        <dbReference type="ARBA" id="ARBA00022771"/>
    </source>
</evidence>